<accession>A0A161KJB5</accession>
<evidence type="ECO:0000313" key="5">
    <source>
        <dbReference type="Proteomes" id="UP000250189"/>
    </source>
</evidence>
<dbReference type="Proteomes" id="UP000093069">
    <property type="component" value="Chromosome I"/>
</dbReference>
<dbReference type="Proteomes" id="UP000250189">
    <property type="component" value="Chromosome"/>
</dbReference>
<dbReference type="KEGG" id="tch:CHITON_2075"/>
<feature type="transmembrane region" description="Helical" evidence="1">
    <location>
        <begin position="12"/>
        <end position="41"/>
    </location>
</feature>
<dbReference type="EMBL" id="CP015193">
    <property type="protein sequence ID" value="ASJ16177.1"/>
    <property type="molecule type" value="Genomic_DNA"/>
</dbReference>
<feature type="transmembrane region" description="Helical" evidence="1">
    <location>
        <begin position="53"/>
        <end position="70"/>
    </location>
</feature>
<keyword evidence="1" id="KW-0472">Membrane</keyword>
<protein>
    <submittedName>
        <fullName evidence="3">Uncharacterized protein</fullName>
    </submittedName>
</protein>
<dbReference type="GeneID" id="33321574"/>
<sequence>MKPLQLASYLLALNAVLIFVMYQGSGLYQAFGLLSLLLAVGVRSEVKIAIKTALIYAGAEFFFALLYLMVGNLLSAIDAGINLLIIHDILTYVQEKYGKS</sequence>
<dbReference type="EMBL" id="LN999010">
    <property type="protein sequence ID" value="CUX78854.1"/>
    <property type="molecule type" value="Genomic_DNA"/>
</dbReference>
<reference evidence="2 5" key="3">
    <citation type="submission" date="2016-04" db="EMBL/GenBank/DDBJ databases">
        <title>Complete genome sequence of Thermococcus chitonophagus type strain GC74.</title>
        <authorList>
            <person name="Oger P.M."/>
        </authorList>
    </citation>
    <scope>NUCLEOTIDE SEQUENCE [LARGE SCALE GENOMIC DNA]</scope>
    <source>
        <strain evidence="2 5">GC74</strain>
    </source>
</reference>
<name>A0A161KJB5_9EURY</name>
<organism evidence="3 4">
    <name type="scientific">Thermococcus chitonophagus</name>
    <dbReference type="NCBI Taxonomy" id="54262"/>
    <lineage>
        <taxon>Archaea</taxon>
        <taxon>Methanobacteriati</taxon>
        <taxon>Methanobacteriota</taxon>
        <taxon>Thermococci</taxon>
        <taxon>Thermococcales</taxon>
        <taxon>Thermococcaceae</taxon>
        <taxon>Thermococcus</taxon>
    </lineage>
</organism>
<evidence type="ECO:0000256" key="1">
    <source>
        <dbReference type="SAM" id="Phobius"/>
    </source>
</evidence>
<dbReference type="STRING" id="54262.CHITON_2075"/>
<dbReference type="OrthoDB" id="86311at2157"/>
<keyword evidence="1" id="KW-0812">Transmembrane</keyword>
<proteinExistence type="predicted"/>
<evidence type="ECO:0000313" key="4">
    <source>
        <dbReference type="Proteomes" id="UP000093069"/>
    </source>
</evidence>
<keyword evidence="1" id="KW-1133">Transmembrane helix</keyword>
<evidence type="ECO:0000313" key="2">
    <source>
        <dbReference type="EMBL" id="ASJ16177.1"/>
    </source>
</evidence>
<gene>
    <name evidence="2" type="ORF">A3L04_03320</name>
    <name evidence="3" type="ORF">CHITON_2075</name>
</gene>
<reference evidence="4" key="2">
    <citation type="submission" date="2016-01" db="EMBL/GenBank/DDBJ databases">
        <authorList>
            <person name="Vorgias C.E."/>
        </authorList>
    </citation>
    <scope>NUCLEOTIDE SEQUENCE [LARGE SCALE GENOMIC DNA]</scope>
</reference>
<dbReference type="AlphaFoldDB" id="A0A161KJB5"/>
<keyword evidence="5" id="KW-1185">Reference proteome</keyword>
<reference evidence="3" key="1">
    <citation type="submission" date="2016-01" db="EMBL/GenBank/DDBJ databases">
        <authorList>
            <person name="McClelland M."/>
            <person name="Jain A."/>
            <person name="Saraogi P."/>
            <person name="Mendelson R."/>
            <person name="Westerman R."/>
            <person name="SanMiguel P."/>
            <person name="Csonka L."/>
        </authorList>
    </citation>
    <scope>NUCLEOTIDE SEQUENCE</scope>
    <source>
        <strain evidence="3">1</strain>
    </source>
</reference>
<dbReference type="RefSeq" id="WP_068579188.1">
    <property type="nucleotide sequence ID" value="NZ_CP015193.1"/>
</dbReference>
<evidence type="ECO:0000313" key="3">
    <source>
        <dbReference type="EMBL" id="CUX78854.1"/>
    </source>
</evidence>